<dbReference type="PANTHER" id="PTHR48084:SF4">
    <property type="entry name" value="2-OXOGLUTARATE OXIDOREDUCTASE SUBUNIT KORB"/>
    <property type="match status" value="1"/>
</dbReference>
<evidence type="ECO:0000313" key="3">
    <source>
        <dbReference type="EMBL" id="KHE41825.1"/>
    </source>
</evidence>
<keyword evidence="1" id="KW-0560">Oxidoreductase</keyword>
<protein>
    <submittedName>
        <fullName evidence="3">2-oxoacid:ferredoxin oxidoreductase subunit beta</fullName>
    </submittedName>
</protein>
<reference evidence="3 4" key="1">
    <citation type="submission" date="2014-09" db="EMBL/GenBank/DDBJ databases">
        <title>Alistipes sp. 627, sp. nov., a novel member of the family Rikenellaceae isolated from human faeces.</title>
        <authorList>
            <person name="Shkoporov A.N."/>
            <person name="Chaplin A.V."/>
            <person name="Motuzova O.V."/>
            <person name="Kafarskaia L.I."/>
            <person name="Khokhlova E.V."/>
            <person name="Efimov B.A."/>
        </authorList>
    </citation>
    <scope>NUCLEOTIDE SEQUENCE [LARGE SCALE GENOMIC DNA]</scope>
    <source>
        <strain evidence="3 4">627</strain>
    </source>
</reference>
<dbReference type="SUPFAM" id="SSF52518">
    <property type="entry name" value="Thiamin diphosphate-binding fold (THDP-binding)"/>
    <property type="match status" value="1"/>
</dbReference>
<comment type="caution">
    <text evidence="3">The sequence shown here is derived from an EMBL/GenBank/DDBJ whole genome shotgun (WGS) entry which is preliminary data.</text>
</comment>
<dbReference type="CDD" id="cd03375">
    <property type="entry name" value="TPP_OGFOR"/>
    <property type="match status" value="1"/>
</dbReference>
<dbReference type="InterPro" id="IPR051457">
    <property type="entry name" value="2-oxoacid:Fd_oxidoreductase"/>
</dbReference>
<dbReference type="RefSeq" id="WP_035473594.1">
    <property type="nucleotide sequence ID" value="NZ_JRGF01000008.1"/>
</dbReference>
<evidence type="ECO:0000259" key="2">
    <source>
        <dbReference type="Pfam" id="PF02775"/>
    </source>
</evidence>
<dbReference type="PANTHER" id="PTHR48084">
    <property type="entry name" value="2-OXOGLUTARATE OXIDOREDUCTASE SUBUNIT KORB-RELATED"/>
    <property type="match status" value="1"/>
</dbReference>
<keyword evidence="4" id="KW-1185">Reference proteome</keyword>
<dbReference type="Proteomes" id="UP000030889">
    <property type="component" value="Unassembled WGS sequence"/>
</dbReference>
<proteinExistence type="predicted"/>
<accession>A0ABR4YHT6</accession>
<organism evidence="3 4">
    <name type="scientific">Alistipes inops</name>
    <dbReference type="NCBI Taxonomy" id="1501391"/>
    <lineage>
        <taxon>Bacteria</taxon>
        <taxon>Pseudomonadati</taxon>
        <taxon>Bacteroidota</taxon>
        <taxon>Bacteroidia</taxon>
        <taxon>Bacteroidales</taxon>
        <taxon>Rikenellaceae</taxon>
        <taxon>Alistipes</taxon>
    </lineage>
</organism>
<dbReference type="EMBL" id="JRGF01000008">
    <property type="protein sequence ID" value="KHE41825.1"/>
    <property type="molecule type" value="Genomic_DNA"/>
</dbReference>
<gene>
    <name evidence="3" type="ORF">LG35_07390</name>
</gene>
<name>A0ABR4YHT6_9BACT</name>
<dbReference type="InterPro" id="IPR029061">
    <property type="entry name" value="THDP-binding"/>
</dbReference>
<feature type="domain" description="Thiamine pyrophosphate enzyme TPP-binding" evidence="2">
    <location>
        <begin position="56"/>
        <end position="203"/>
    </location>
</feature>
<dbReference type="InterPro" id="IPR011766">
    <property type="entry name" value="TPP_enzyme_TPP-bd"/>
</dbReference>
<evidence type="ECO:0000256" key="1">
    <source>
        <dbReference type="ARBA" id="ARBA00023002"/>
    </source>
</evidence>
<dbReference type="Gene3D" id="3.40.50.970">
    <property type="match status" value="1"/>
</dbReference>
<sequence>MSELKYTVADFKSDQEVKWCPGCGDYAVLSAIQKAMPQIAANADVDHSRFAVVSGIGCSSRFPYYVSTYGFHGIHGRANAIATGLKTANPDLSVFVMTGDGDSLAIGGNHFIHSIRRNIDLNVVLFNNEIYGLTKGQYSPTSKLGKITKTSPYGTVERPFNPGELVIGAHGTFFARSIDAEVNLTTECMVAASKHDGLSVIEVLVNCMIFNNGTHKAFAGDKEVRAEHTITLRQGEKMLFGKNMDKGLMLDNMKLKVVTVGENGVTLDDILVHDAHEKDTMVHVMLASMKYPDFPVALGIIRDVAEPTYEREVARQIAEVQATAKIKNVDDLLNSGETWEVE</sequence>
<dbReference type="Pfam" id="PF02775">
    <property type="entry name" value="TPP_enzyme_C"/>
    <property type="match status" value="1"/>
</dbReference>
<evidence type="ECO:0000313" key="4">
    <source>
        <dbReference type="Proteomes" id="UP000030889"/>
    </source>
</evidence>